<feature type="domain" description="Tetrapyrrole biosynthesis uroporphyrinogen III synthase" evidence="1">
    <location>
        <begin position="17"/>
        <end position="273"/>
    </location>
</feature>
<sequence length="299" mass="32177">MANVLLLRSPSSEEPDKYESALQSRGYSAVSVAVLETVLVNTSGLEDIVGKGPEDGRLGGVIITSARACESWRNVVLQLMSTPGISGDWSQIPFYVVGAATATALADIRKVAGSSRLAPQNIRGGSESGTSEKLAHFILQDFPSTNGPQRLLYLTGDKNRDTLPSFLNGGGIDLQSLKVYETQGSSTFASDLQTILSSVRSGFEDWWIVFFAPSAADFVAPILRRHFTIPEVDSPPTATRIAAIGPTTSTFLRDKLRMRVDVLSRKPLPEALADGIEEFDRGNSGRDHNAGYAAKARCE</sequence>
<keyword evidence="3" id="KW-1185">Reference proteome</keyword>
<evidence type="ECO:0000259" key="1">
    <source>
        <dbReference type="Pfam" id="PF02602"/>
    </source>
</evidence>
<gene>
    <name evidence="2" type="ORF">PHLCEN_2v7252</name>
</gene>
<proteinExistence type="predicted"/>
<dbReference type="AlphaFoldDB" id="A0A2R6NX22"/>
<evidence type="ECO:0000313" key="3">
    <source>
        <dbReference type="Proteomes" id="UP000186601"/>
    </source>
</evidence>
<dbReference type="GO" id="GO:0006780">
    <property type="term" value="P:uroporphyrinogen III biosynthetic process"/>
    <property type="evidence" value="ECO:0007669"/>
    <property type="project" value="InterPro"/>
</dbReference>
<dbReference type="SUPFAM" id="SSF69618">
    <property type="entry name" value="HemD-like"/>
    <property type="match status" value="1"/>
</dbReference>
<dbReference type="InterPro" id="IPR003754">
    <property type="entry name" value="4pyrrol_synth_uPrphyn_synth"/>
</dbReference>
<protein>
    <recommendedName>
        <fullName evidence="1">Tetrapyrrole biosynthesis uroporphyrinogen III synthase domain-containing protein</fullName>
    </recommendedName>
</protein>
<dbReference type="PANTHER" id="PTHR12390">
    <property type="entry name" value="UROPORPHYRINOGEN III SYNTHASE"/>
    <property type="match status" value="1"/>
</dbReference>
<comment type="caution">
    <text evidence="2">The sequence shown here is derived from an EMBL/GenBank/DDBJ whole genome shotgun (WGS) entry which is preliminary data.</text>
</comment>
<dbReference type="Gene3D" id="3.40.50.10090">
    <property type="match status" value="2"/>
</dbReference>
<dbReference type="Proteomes" id="UP000186601">
    <property type="component" value="Unassembled WGS sequence"/>
</dbReference>
<dbReference type="CDD" id="cd06578">
    <property type="entry name" value="HemD"/>
    <property type="match status" value="1"/>
</dbReference>
<reference evidence="2 3" key="1">
    <citation type="submission" date="2018-02" db="EMBL/GenBank/DDBJ databases">
        <title>Genome sequence of the basidiomycete white-rot fungus Phlebia centrifuga.</title>
        <authorList>
            <person name="Granchi Z."/>
            <person name="Peng M."/>
            <person name="de Vries R.P."/>
            <person name="Hilden K."/>
            <person name="Makela M.R."/>
            <person name="Grigoriev I."/>
            <person name="Riley R."/>
        </authorList>
    </citation>
    <scope>NUCLEOTIDE SEQUENCE [LARGE SCALE GENOMIC DNA]</scope>
    <source>
        <strain evidence="2 3">FBCC195</strain>
    </source>
</reference>
<dbReference type="UniPathway" id="UPA00251">
    <property type="reaction ID" value="UER00320"/>
</dbReference>
<dbReference type="GO" id="GO:0005829">
    <property type="term" value="C:cytosol"/>
    <property type="evidence" value="ECO:0007669"/>
    <property type="project" value="TreeGrafter"/>
</dbReference>
<dbReference type="InterPro" id="IPR039793">
    <property type="entry name" value="UROS/Hem4"/>
</dbReference>
<dbReference type="PANTHER" id="PTHR12390:SF0">
    <property type="entry name" value="UROPORPHYRINOGEN-III SYNTHASE"/>
    <property type="match status" value="1"/>
</dbReference>
<dbReference type="GO" id="GO:0006782">
    <property type="term" value="P:protoporphyrinogen IX biosynthetic process"/>
    <property type="evidence" value="ECO:0007669"/>
    <property type="project" value="UniProtKB-UniPathway"/>
</dbReference>
<dbReference type="EMBL" id="MLYV02000713">
    <property type="protein sequence ID" value="PSR78948.1"/>
    <property type="molecule type" value="Genomic_DNA"/>
</dbReference>
<dbReference type="Pfam" id="PF02602">
    <property type="entry name" value="HEM4"/>
    <property type="match status" value="1"/>
</dbReference>
<evidence type="ECO:0000313" key="2">
    <source>
        <dbReference type="EMBL" id="PSR78948.1"/>
    </source>
</evidence>
<name>A0A2R6NX22_9APHY</name>
<dbReference type="OrthoDB" id="5595751at2759"/>
<organism evidence="2 3">
    <name type="scientific">Hermanssonia centrifuga</name>
    <dbReference type="NCBI Taxonomy" id="98765"/>
    <lineage>
        <taxon>Eukaryota</taxon>
        <taxon>Fungi</taxon>
        <taxon>Dikarya</taxon>
        <taxon>Basidiomycota</taxon>
        <taxon>Agaricomycotina</taxon>
        <taxon>Agaricomycetes</taxon>
        <taxon>Polyporales</taxon>
        <taxon>Meruliaceae</taxon>
        <taxon>Hermanssonia</taxon>
    </lineage>
</organism>
<dbReference type="GO" id="GO:0004852">
    <property type="term" value="F:uroporphyrinogen-III synthase activity"/>
    <property type="evidence" value="ECO:0007669"/>
    <property type="project" value="InterPro"/>
</dbReference>
<dbReference type="InterPro" id="IPR036108">
    <property type="entry name" value="4pyrrol_syn_uPrphyn_synt_sf"/>
</dbReference>
<accession>A0A2R6NX22</accession>
<dbReference type="STRING" id="98765.A0A2R6NX22"/>